<sequence>MAANEAASPLIRSIGIAMDFSCILVSQSAFFARACEGPFREARDRIIDLRGDDQAAVEAMLYYFYHGTYHAASTQQPHSLPLFHARVYFLADKYFVAPLPDLALANFKIAVLRSWHSEGFADAAQEIYNNTTSRDHRLRIVIRETISGHAAALFPPPASGTKLEQMLADCPQFAADLVPVFSAALREQATTTDRLGMVGRAVREVRPVPELGDLADIGAEPSERLYRCPRCEDHFRVAIYDRDFYTHHCSPATVAQQSQVVSDTRSGYAWRTQYTFQ</sequence>
<dbReference type="EMBL" id="JAUTXT010000043">
    <property type="protein sequence ID" value="KAK3671417.1"/>
    <property type="molecule type" value="Genomic_DNA"/>
</dbReference>
<dbReference type="InterPro" id="IPR011333">
    <property type="entry name" value="SKP1/BTB/POZ_sf"/>
</dbReference>
<dbReference type="AlphaFoldDB" id="A0AAE0TSX7"/>
<gene>
    <name evidence="1" type="ORF">LTR78_008695</name>
</gene>
<dbReference type="CDD" id="cd18186">
    <property type="entry name" value="BTB_POZ_ZBTB_KLHL-like"/>
    <property type="match status" value="1"/>
</dbReference>
<dbReference type="PANTHER" id="PTHR47843:SF5">
    <property type="entry name" value="BTB_POZ DOMAIN PROTEIN"/>
    <property type="match status" value="1"/>
</dbReference>
<dbReference type="Proteomes" id="UP001274830">
    <property type="component" value="Unassembled WGS sequence"/>
</dbReference>
<evidence type="ECO:0008006" key="3">
    <source>
        <dbReference type="Google" id="ProtNLM"/>
    </source>
</evidence>
<evidence type="ECO:0000313" key="2">
    <source>
        <dbReference type="Proteomes" id="UP001274830"/>
    </source>
</evidence>
<comment type="caution">
    <text evidence="1">The sequence shown here is derived from an EMBL/GenBank/DDBJ whole genome shotgun (WGS) entry which is preliminary data.</text>
</comment>
<reference evidence="1" key="1">
    <citation type="submission" date="2023-07" db="EMBL/GenBank/DDBJ databases">
        <title>Black Yeasts Isolated from many extreme environments.</title>
        <authorList>
            <person name="Coleine C."/>
            <person name="Stajich J.E."/>
            <person name="Selbmann L."/>
        </authorList>
    </citation>
    <scope>NUCLEOTIDE SEQUENCE</scope>
    <source>
        <strain evidence="1">CCFEE 5485</strain>
    </source>
</reference>
<protein>
    <recommendedName>
        <fullName evidence="3">BTB domain-containing protein</fullName>
    </recommendedName>
</protein>
<dbReference type="PANTHER" id="PTHR47843">
    <property type="entry name" value="BTB DOMAIN-CONTAINING PROTEIN-RELATED"/>
    <property type="match status" value="1"/>
</dbReference>
<keyword evidence="2" id="KW-1185">Reference proteome</keyword>
<evidence type="ECO:0000313" key="1">
    <source>
        <dbReference type="EMBL" id="KAK3671417.1"/>
    </source>
</evidence>
<organism evidence="1 2">
    <name type="scientific">Recurvomyces mirabilis</name>
    <dbReference type="NCBI Taxonomy" id="574656"/>
    <lineage>
        <taxon>Eukaryota</taxon>
        <taxon>Fungi</taxon>
        <taxon>Dikarya</taxon>
        <taxon>Ascomycota</taxon>
        <taxon>Pezizomycotina</taxon>
        <taxon>Dothideomycetes</taxon>
        <taxon>Dothideomycetidae</taxon>
        <taxon>Mycosphaerellales</taxon>
        <taxon>Teratosphaeriaceae</taxon>
        <taxon>Recurvomyces</taxon>
    </lineage>
</organism>
<dbReference type="SUPFAM" id="SSF54695">
    <property type="entry name" value="POZ domain"/>
    <property type="match status" value="1"/>
</dbReference>
<name>A0AAE0TSX7_9PEZI</name>
<accession>A0AAE0TSX7</accession>
<proteinExistence type="predicted"/>
<dbReference type="Gene3D" id="3.30.710.10">
    <property type="entry name" value="Potassium Channel Kv1.1, Chain A"/>
    <property type="match status" value="1"/>
</dbReference>